<evidence type="ECO:0000313" key="12">
    <source>
        <dbReference type="Proteomes" id="UP000191056"/>
    </source>
</evidence>
<evidence type="ECO:0000313" key="9">
    <source>
        <dbReference type="EMBL" id="MVX66772.1"/>
    </source>
</evidence>
<dbReference type="GO" id="GO:0055085">
    <property type="term" value="P:transmembrane transport"/>
    <property type="evidence" value="ECO:0007669"/>
    <property type="project" value="InterPro"/>
</dbReference>
<comment type="caution">
    <text evidence="10">The sequence shown here is derived from an EMBL/GenBank/DDBJ whole genome shotgun (WGS) entry which is preliminary data.</text>
</comment>
<reference evidence="9" key="3">
    <citation type="submission" date="2019-12" db="EMBL/GenBank/DDBJ databases">
        <title>Microbes associate with the intestines of laboratory mice.</title>
        <authorList>
            <person name="Navarre W."/>
            <person name="Wong E."/>
        </authorList>
    </citation>
    <scope>NUCLEOTIDE SEQUENCE</scope>
    <source>
        <strain evidence="9">NM79_F5</strain>
    </source>
</reference>
<evidence type="ECO:0000256" key="6">
    <source>
        <dbReference type="ARBA" id="ARBA00023136"/>
    </source>
</evidence>
<dbReference type="Proteomes" id="UP000265930">
    <property type="component" value="Unassembled WGS sequence"/>
</dbReference>
<dbReference type="Proteomes" id="UP000191056">
    <property type="component" value="Unassembled WGS sequence"/>
</dbReference>
<keyword evidence="4 7" id="KW-0812">Transmembrane</keyword>
<feature type="transmembrane region" description="Helical" evidence="7">
    <location>
        <begin position="88"/>
        <end position="109"/>
    </location>
</feature>
<dbReference type="PANTHER" id="PTHR30193">
    <property type="entry name" value="ABC TRANSPORTER PERMEASE PROTEIN"/>
    <property type="match status" value="1"/>
</dbReference>
<evidence type="ECO:0000256" key="5">
    <source>
        <dbReference type="ARBA" id="ARBA00022989"/>
    </source>
</evidence>
<dbReference type="Proteomes" id="UP000656077">
    <property type="component" value="Unassembled WGS sequence"/>
</dbReference>
<dbReference type="PANTHER" id="PTHR30193:SF1">
    <property type="entry name" value="ABC TRANSPORTER PERMEASE PROTEIN YESP-RELATED"/>
    <property type="match status" value="1"/>
</dbReference>
<dbReference type="OrthoDB" id="9779462at2"/>
<dbReference type="InterPro" id="IPR051393">
    <property type="entry name" value="ABC_transporter_permease"/>
</dbReference>
<dbReference type="GO" id="GO:0005886">
    <property type="term" value="C:plasma membrane"/>
    <property type="evidence" value="ECO:0007669"/>
    <property type="project" value="UniProtKB-SubCell"/>
</dbReference>
<feature type="domain" description="ABC transmembrane type-1" evidence="8">
    <location>
        <begin position="84"/>
        <end position="295"/>
    </location>
</feature>
<evidence type="ECO:0000256" key="1">
    <source>
        <dbReference type="ARBA" id="ARBA00004651"/>
    </source>
</evidence>
<reference evidence="11 13" key="2">
    <citation type="submission" date="2018-08" db="EMBL/GenBank/DDBJ databases">
        <title>Genome of Clostridium chromiireducens C1, DSM12136.</title>
        <authorList>
            <person name="Xing M."/>
            <person name="Wei Y."/>
            <person name="Ang E.L."/>
            <person name="Zhao H."/>
            <person name="Zhang Y."/>
        </authorList>
    </citation>
    <scope>NUCLEOTIDE SEQUENCE [LARGE SCALE GENOMIC DNA]</scope>
    <source>
        <strain evidence="11 13">C1</strain>
    </source>
</reference>
<dbReference type="STRING" id="225345.CLCHR_35110"/>
<feature type="transmembrane region" description="Helical" evidence="7">
    <location>
        <begin position="214"/>
        <end position="236"/>
    </location>
</feature>
<dbReference type="CDD" id="cd06261">
    <property type="entry name" value="TM_PBP2"/>
    <property type="match status" value="1"/>
</dbReference>
<feature type="transmembrane region" description="Helical" evidence="7">
    <location>
        <begin position="274"/>
        <end position="296"/>
    </location>
</feature>
<gene>
    <name evidence="10" type="primary">araP_4</name>
    <name evidence="10" type="ORF">CLCHR_35110</name>
    <name evidence="11" type="ORF">D2A34_17720</name>
    <name evidence="9" type="ORF">GKZ28_24200</name>
</gene>
<evidence type="ECO:0000256" key="3">
    <source>
        <dbReference type="ARBA" id="ARBA00022475"/>
    </source>
</evidence>
<sequence>MEQNTAIELKSGLHHKRSKTLKKYTGLLYISPWLLGFLGFQLYPLVSSFYYSFTNLSLGGNPKFVGLDNYIRIFTVDPEFWKSLSVTIVYVFTSVPAKLAFALLIAMILNSKLKFINAFRTIYYIPSILGGSVAVSVLWRFLFMKEGTINQILSIFSIPPLDWIGSPSLALFTIDILTVWQFGSSMVLFLAGLKQIPAELYEAGIMDGASKIRMFFTITIPMLTPIVFFNVIMQLVGAFQEFTSAFVITGGGPMQSTYLYGMKLYLEAFRYFKMGYASALSWILFLIILVFTLIIFKSSKKWVYYDDGGEF</sequence>
<dbReference type="Pfam" id="PF00528">
    <property type="entry name" value="BPD_transp_1"/>
    <property type="match status" value="1"/>
</dbReference>
<comment type="subcellular location">
    <subcellularLocation>
        <location evidence="1 7">Cell membrane</location>
        <topology evidence="1 7">Multi-pass membrane protein</topology>
    </subcellularLocation>
</comment>
<keyword evidence="3" id="KW-1003">Cell membrane</keyword>
<dbReference type="SUPFAM" id="SSF160964">
    <property type="entry name" value="MalF N-terminal region-like"/>
    <property type="match status" value="1"/>
</dbReference>
<keyword evidence="2 7" id="KW-0813">Transport</keyword>
<keyword evidence="12" id="KW-1185">Reference proteome</keyword>
<dbReference type="EMBL" id="QXDJ01000004">
    <property type="protein sequence ID" value="RII33568.1"/>
    <property type="molecule type" value="Genomic_DNA"/>
</dbReference>
<accession>A0A1V4IH81</accession>
<dbReference type="InterPro" id="IPR035906">
    <property type="entry name" value="MetI-like_sf"/>
</dbReference>
<keyword evidence="5 7" id="KW-1133">Transmembrane helix</keyword>
<reference evidence="10 12" key="1">
    <citation type="submission" date="2017-03" db="EMBL/GenBank/DDBJ databases">
        <title>Genome sequence of Clostridium chromiireducens DSM 23318.</title>
        <authorList>
            <person name="Poehlein A."/>
            <person name="Daniel R."/>
        </authorList>
    </citation>
    <scope>NUCLEOTIDE SEQUENCE [LARGE SCALE GENOMIC DNA]</scope>
    <source>
        <strain evidence="10 12">DSM 23318</strain>
    </source>
</reference>
<dbReference type="RefSeq" id="WP_079441159.1">
    <property type="nucleotide sequence ID" value="NZ_JBLZIA010000002.1"/>
</dbReference>
<comment type="similarity">
    <text evidence="7">Belongs to the binding-protein-dependent transport system permease family.</text>
</comment>
<evidence type="ECO:0000313" key="10">
    <source>
        <dbReference type="EMBL" id="OPJ59361.1"/>
    </source>
</evidence>
<proteinExistence type="inferred from homology"/>
<evidence type="ECO:0000313" key="13">
    <source>
        <dbReference type="Proteomes" id="UP000265930"/>
    </source>
</evidence>
<evidence type="ECO:0000259" key="8">
    <source>
        <dbReference type="PROSITE" id="PS50928"/>
    </source>
</evidence>
<feature type="transmembrane region" description="Helical" evidence="7">
    <location>
        <begin position="26"/>
        <end position="46"/>
    </location>
</feature>
<dbReference type="EMBL" id="MZGT01000053">
    <property type="protein sequence ID" value="OPJ59361.1"/>
    <property type="molecule type" value="Genomic_DNA"/>
</dbReference>
<dbReference type="SUPFAM" id="SSF161098">
    <property type="entry name" value="MetI-like"/>
    <property type="match status" value="1"/>
</dbReference>
<keyword evidence="6 7" id="KW-0472">Membrane</keyword>
<dbReference type="PROSITE" id="PS50928">
    <property type="entry name" value="ABC_TM1"/>
    <property type="match status" value="1"/>
</dbReference>
<feature type="transmembrane region" description="Helical" evidence="7">
    <location>
        <begin position="121"/>
        <end position="142"/>
    </location>
</feature>
<evidence type="ECO:0000313" key="11">
    <source>
        <dbReference type="EMBL" id="RII33568.1"/>
    </source>
</evidence>
<protein>
    <submittedName>
        <fullName evidence="9">ABC transporter permease subunit</fullName>
    </submittedName>
    <submittedName>
        <fullName evidence="10">L-arabinose transport system permease protein AraP</fullName>
    </submittedName>
    <submittedName>
        <fullName evidence="11">Sugar ABC transporter permease</fullName>
    </submittedName>
</protein>
<dbReference type="Gene3D" id="1.10.3720.10">
    <property type="entry name" value="MetI-like"/>
    <property type="match status" value="1"/>
</dbReference>
<organism evidence="10 12">
    <name type="scientific">Clostridium chromiireducens</name>
    <dbReference type="NCBI Taxonomy" id="225345"/>
    <lineage>
        <taxon>Bacteria</taxon>
        <taxon>Bacillati</taxon>
        <taxon>Bacillota</taxon>
        <taxon>Clostridia</taxon>
        <taxon>Eubacteriales</taxon>
        <taxon>Clostridiaceae</taxon>
        <taxon>Clostridium</taxon>
    </lineage>
</organism>
<evidence type="ECO:0000256" key="4">
    <source>
        <dbReference type="ARBA" id="ARBA00022692"/>
    </source>
</evidence>
<feature type="transmembrane region" description="Helical" evidence="7">
    <location>
        <begin position="169"/>
        <end position="193"/>
    </location>
</feature>
<dbReference type="EMBL" id="WSRQ01000071">
    <property type="protein sequence ID" value="MVX66772.1"/>
    <property type="molecule type" value="Genomic_DNA"/>
</dbReference>
<dbReference type="AlphaFoldDB" id="A0A1V4IH81"/>
<name>A0A1V4IH81_9CLOT</name>
<evidence type="ECO:0000256" key="2">
    <source>
        <dbReference type="ARBA" id="ARBA00022448"/>
    </source>
</evidence>
<evidence type="ECO:0000256" key="7">
    <source>
        <dbReference type="RuleBase" id="RU363032"/>
    </source>
</evidence>
<dbReference type="InterPro" id="IPR000515">
    <property type="entry name" value="MetI-like"/>
</dbReference>